<dbReference type="Gene3D" id="3.40.630.30">
    <property type="match status" value="1"/>
</dbReference>
<dbReference type="GO" id="GO:0016747">
    <property type="term" value="F:acyltransferase activity, transferring groups other than amino-acyl groups"/>
    <property type="evidence" value="ECO:0007669"/>
    <property type="project" value="InterPro"/>
</dbReference>
<feature type="domain" description="N-acetyltransferase" evidence="1">
    <location>
        <begin position="26"/>
        <end position="188"/>
    </location>
</feature>
<dbReference type="SUPFAM" id="SSF55729">
    <property type="entry name" value="Acyl-CoA N-acyltransferases (Nat)"/>
    <property type="match status" value="1"/>
</dbReference>
<evidence type="ECO:0000259" key="1">
    <source>
        <dbReference type="PROSITE" id="PS51186"/>
    </source>
</evidence>
<evidence type="ECO:0000313" key="3">
    <source>
        <dbReference type="Proteomes" id="UP000292345"/>
    </source>
</evidence>
<gene>
    <name evidence="2" type="ORF">C3B51_09350</name>
</gene>
<protein>
    <submittedName>
        <fullName evidence="2">N-acetyltransferase</fullName>
    </submittedName>
</protein>
<accession>A0A4Q7EBW7</accession>
<dbReference type="PANTHER" id="PTHR43415">
    <property type="entry name" value="SPERMIDINE N(1)-ACETYLTRANSFERASE"/>
    <property type="match status" value="1"/>
</dbReference>
<dbReference type="EMBL" id="PPUZ01000024">
    <property type="protein sequence ID" value="RZM81184.1"/>
    <property type="molecule type" value="Genomic_DNA"/>
</dbReference>
<reference evidence="2 3" key="1">
    <citation type="submission" date="2018-01" db="EMBL/GenBank/DDBJ databases">
        <title>Co-occurrence of chitin degradation, pigmentation and bioactivity in marine Pseudoalteromonas.</title>
        <authorList>
            <person name="Paulsen S."/>
            <person name="Gram L."/>
            <person name="Machado H."/>
        </authorList>
    </citation>
    <scope>NUCLEOTIDE SEQUENCE [LARGE SCALE GENOMIC DNA]</scope>
    <source>
        <strain evidence="2 3">S1946</strain>
    </source>
</reference>
<dbReference type="AlphaFoldDB" id="A0A4Q7EBW7"/>
<dbReference type="InterPro" id="IPR016181">
    <property type="entry name" value="Acyl_CoA_acyltransferase"/>
</dbReference>
<sequence length="196" mass="22167">MLIDYSLLYKKLRCGEHFMNLIGKKVTLRAIEKHDADFLLELVNSAELEHWVVGSSVPLSSLQQGKWIDNLSNSYSNIRLIVENMEGVVVGFANIVEIDFVNRSAVHGVKFAKEFRGCGYAKDAVFTIMEYAFNQLNLNRLESTILSYNESSIGLYTKACGWNIEGVKKSAVFKNGKYNDLVMIGITKEEYSKLSF</sequence>
<dbReference type="PROSITE" id="PS51186">
    <property type="entry name" value="GNAT"/>
    <property type="match status" value="1"/>
</dbReference>
<evidence type="ECO:0000313" key="2">
    <source>
        <dbReference type="EMBL" id="RZM81184.1"/>
    </source>
</evidence>
<keyword evidence="2" id="KW-0808">Transferase</keyword>
<proteinExistence type="predicted"/>
<dbReference type="InterPro" id="IPR000182">
    <property type="entry name" value="GNAT_dom"/>
</dbReference>
<dbReference type="Proteomes" id="UP000292345">
    <property type="component" value="Unassembled WGS sequence"/>
</dbReference>
<dbReference type="Pfam" id="PF13302">
    <property type="entry name" value="Acetyltransf_3"/>
    <property type="match status" value="1"/>
</dbReference>
<comment type="caution">
    <text evidence="2">The sequence shown here is derived from an EMBL/GenBank/DDBJ whole genome shotgun (WGS) entry which is preliminary data.</text>
</comment>
<organism evidence="2 3">
    <name type="scientific">Pseudoalteromonas rubra</name>
    <dbReference type="NCBI Taxonomy" id="43658"/>
    <lineage>
        <taxon>Bacteria</taxon>
        <taxon>Pseudomonadati</taxon>
        <taxon>Pseudomonadota</taxon>
        <taxon>Gammaproteobacteria</taxon>
        <taxon>Alteromonadales</taxon>
        <taxon>Pseudoalteromonadaceae</taxon>
        <taxon>Pseudoalteromonas</taxon>
    </lineage>
</organism>
<dbReference type="PANTHER" id="PTHR43415:SF3">
    <property type="entry name" value="GNAT-FAMILY ACETYLTRANSFERASE"/>
    <property type="match status" value="1"/>
</dbReference>
<name>A0A4Q7EBW7_9GAMM</name>